<feature type="region of interest" description="Disordered" evidence="1">
    <location>
        <begin position="23"/>
        <end position="46"/>
    </location>
</feature>
<comment type="caution">
    <text evidence="2">The sequence shown here is derived from an EMBL/GenBank/DDBJ whole genome shotgun (WGS) entry which is preliminary data.</text>
</comment>
<proteinExistence type="predicted"/>
<feature type="non-terminal residue" evidence="2">
    <location>
        <position position="46"/>
    </location>
</feature>
<sequence>MDSNPIQPLASTLVVVELHKETQQATGGLTSLGVTSKEGANPQHSS</sequence>
<evidence type="ECO:0000256" key="1">
    <source>
        <dbReference type="SAM" id="MobiDB-lite"/>
    </source>
</evidence>
<reference evidence="2" key="1">
    <citation type="journal article" date="2019" name="Sci. Rep.">
        <title>Draft genome of Tanacetum cinerariifolium, the natural source of mosquito coil.</title>
        <authorList>
            <person name="Yamashiro T."/>
            <person name="Shiraishi A."/>
            <person name="Satake H."/>
            <person name="Nakayama K."/>
        </authorList>
    </citation>
    <scope>NUCLEOTIDE SEQUENCE</scope>
</reference>
<feature type="compositionally biased region" description="Polar residues" evidence="1">
    <location>
        <begin position="23"/>
        <end position="34"/>
    </location>
</feature>
<accession>A0A699WUI2</accession>
<gene>
    <name evidence="2" type="ORF">Tci_923244</name>
</gene>
<evidence type="ECO:0000313" key="2">
    <source>
        <dbReference type="EMBL" id="GFD51275.1"/>
    </source>
</evidence>
<protein>
    <submittedName>
        <fullName evidence="2">Uncharacterized protein</fullName>
    </submittedName>
</protein>
<dbReference type="AlphaFoldDB" id="A0A699WUI2"/>
<name>A0A699WUI2_TANCI</name>
<organism evidence="2">
    <name type="scientific">Tanacetum cinerariifolium</name>
    <name type="common">Dalmatian daisy</name>
    <name type="synonym">Chrysanthemum cinerariifolium</name>
    <dbReference type="NCBI Taxonomy" id="118510"/>
    <lineage>
        <taxon>Eukaryota</taxon>
        <taxon>Viridiplantae</taxon>
        <taxon>Streptophyta</taxon>
        <taxon>Embryophyta</taxon>
        <taxon>Tracheophyta</taxon>
        <taxon>Spermatophyta</taxon>
        <taxon>Magnoliopsida</taxon>
        <taxon>eudicotyledons</taxon>
        <taxon>Gunneridae</taxon>
        <taxon>Pentapetalae</taxon>
        <taxon>asterids</taxon>
        <taxon>campanulids</taxon>
        <taxon>Asterales</taxon>
        <taxon>Asteraceae</taxon>
        <taxon>Asteroideae</taxon>
        <taxon>Anthemideae</taxon>
        <taxon>Anthemidinae</taxon>
        <taxon>Tanacetum</taxon>
    </lineage>
</organism>
<dbReference type="EMBL" id="BKCJ011767918">
    <property type="protein sequence ID" value="GFD51275.1"/>
    <property type="molecule type" value="Genomic_DNA"/>
</dbReference>